<reference evidence="2 3" key="1">
    <citation type="submission" date="2019-12" db="EMBL/GenBank/DDBJ databases">
        <title>Mucilaginibacter sp. HME9299 genome sequencing and assembly.</title>
        <authorList>
            <person name="Kang H."/>
            <person name="Kim H."/>
            <person name="Joh K."/>
        </authorList>
    </citation>
    <scope>NUCLEOTIDE SEQUENCE [LARGE SCALE GENOMIC DNA]</scope>
    <source>
        <strain evidence="2 3">HME9299</strain>
    </source>
</reference>
<comment type="caution">
    <text evidence="2">The sequence shown here is derived from an EMBL/GenBank/DDBJ whole genome shotgun (WGS) entry which is preliminary data.</text>
</comment>
<feature type="chain" id="PRO_5026229926" description="DUF4157 domain-containing protein" evidence="1">
    <location>
        <begin position="24"/>
        <end position="944"/>
    </location>
</feature>
<dbReference type="SUPFAM" id="SSF69304">
    <property type="entry name" value="Tricorn protease N-terminal domain"/>
    <property type="match status" value="1"/>
</dbReference>
<dbReference type="InterPro" id="IPR011042">
    <property type="entry name" value="6-blade_b-propeller_TolB-like"/>
</dbReference>
<evidence type="ECO:0000256" key="1">
    <source>
        <dbReference type="SAM" id="SignalP"/>
    </source>
</evidence>
<dbReference type="EMBL" id="WQLA01000004">
    <property type="protein sequence ID" value="MVN91707.1"/>
    <property type="molecule type" value="Genomic_DNA"/>
</dbReference>
<dbReference type="AlphaFoldDB" id="A0A6I4I9Q6"/>
<feature type="signal peptide" evidence="1">
    <location>
        <begin position="1"/>
        <end position="23"/>
    </location>
</feature>
<dbReference type="RefSeq" id="WP_157542036.1">
    <property type="nucleotide sequence ID" value="NZ_WQLA01000004.1"/>
</dbReference>
<evidence type="ECO:0000313" key="3">
    <source>
        <dbReference type="Proteomes" id="UP000434850"/>
    </source>
</evidence>
<dbReference type="Gene3D" id="2.120.10.30">
    <property type="entry name" value="TolB, C-terminal domain"/>
    <property type="match status" value="1"/>
</dbReference>
<proteinExistence type="predicted"/>
<gene>
    <name evidence="2" type="ORF">GO816_11275</name>
</gene>
<dbReference type="Proteomes" id="UP000434850">
    <property type="component" value="Unassembled WGS sequence"/>
</dbReference>
<name>A0A6I4I9Q6_9SPHI</name>
<protein>
    <recommendedName>
        <fullName evidence="4">DUF4157 domain-containing protein</fullName>
    </recommendedName>
</protein>
<keyword evidence="1" id="KW-0732">Signal</keyword>
<dbReference type="OrthoDB" id="9799878at2"/>
<keyword evidence="3" id="KW-1185">Reference proteome</keyword>
<accession>A0A6I4I9Q6</accession>
<organism evidence="2 3">
    <name type="scientific">Mucilaginibacter aquatilis</name>
    <dbReference type="NCBI Taxonomy" id="1517760"/>
    <lineage>
        <taxon>Bacteria</taxon>
        <taxon>Pseudomonadati</taxon>
        <taxon>Bacteroidota</taxon>
        <taxon>Sphingobacteriia</taxon>
        <taxon>Sphingobacteriales</taxon>
        <taxon>Sphingobacteriaceae</taxon>
        <taxon>Mucilaginibacter</taxon>
    </lineage>
</organism>
<evidence type="ECO:0000313" key="2">
    <source>
        <dbReference type="EMBL" id="MVN91707.1"/>
    </source>
</evidence>
<sequence length="944" mass="106991">MIKAKFCGVFIAALVLMALGANAQQFGGNPPSLKWNQLNDSAARVIYPLGMDSIARRLAGIIDHVKHSTQPTIGFKQRKVNIVLQNQLITTNGYVGLAPFRSEFYLVPAQNSFSLGSLPVGDQLAIHEFRHVQQFNNSNVGLTAFLKAVFGEGGQALGYGIAVPNWFAEGDAVYNETYLTNQGRGRLPYFFNGYRSLWAAGKDYSWMKLRNGSYLDFVPDWYPLGYMMIAYGRNTYGDDVWRKIHGDAAAYRTLVYPFQSALKRYTGKNYADYRTAALNYFKQQLVGPELKKGASRYKSNQHFIGNQEFPAYVDDSTIIYRKSSYKQRATFVERRGDQERKIRLSDFTVDGYFTYNNGKIVYASRRPDPRWTYREYNELKIVDVATGYQQNVTHKTKYFAPAFNADNSRIVAVDVQPSGKYALHILNAANGVLIKEVPNPNGLFYTYPKFYSESSIIAAIRKTSGNMSIALVDVESGKLTELTPEGIAPKAFPVLQRDTVYFTGTSGINDKLFAISIPDRKVYELQGDSLSNYIGNYQPAVSTNKVGWVSFSAFGYQLHQADKKDLYLKPFTEISQLPDFNIASLKNEPASNLITSAAPADTPAKKYPKFTHPFNFHSLVPNIDDPDYSISLMGENILNTLQTELSFGYNRNEGYKQLSFNTTYGAFFPYLFGRVDYTLDRRDYGFDANRNVVEVNWNETRLQTGIQVPLLFAGGRNYTRLTFTSSVNLSMNDVKQQAFRSSLPNYTYLNNSFTFNNQIAKPYQLINPRLAQSVTLSYRNTINSLSAHQWLASGTFYFPGILPTHSIVINAAHQRRDRAYSFFSNQLPFSRGYTADNLYRLYKAGISYHFPVAYPDAGFGNLLYVMRLRGSVFYDYTRGTDFYRNGTTFKADFKSAGAELYFDTQWFNQSSITFGLRYTRLMDEDLFGGNGRNRLGLILPLSIF</sequence>
<evidence type="ECO:0008006" key="4">
    <source>
        <dbReference type="Google" id="ProtNLM"/>
    </source>
</evidence>